<comment type="caution">
    <text evidence="1">The sequence shown here is derived from an EMBL/GenBank/DDBJ whole genome shotgun (WGS) entry which is preliminary data.</text>
</comment>
<sequence length="478" mass="49886">MAEETQQITRDVMISAYRLAVSVTDHISGNIPSLLAVAYSRHFGVAIGDGSGIEEYGDIRSLLAILTRPLPLCASARVLIDRARSILIDGPTLSMNVELAEGEELPDALHTLLQGTIWACFLTAGASPIDSPRPAALWFLCRKTLFTATAALDGALPVFVMPGSAVPADLRCYSGRLFQGRSRVPVPPVHKLYHGFGTTLAVTAAGPWGWGANGWFALGLGHGGPTPPGPLVFTDAPEAENTLDSLGPWQQRALVVDAFIGHRETVLVTLAGVLVAGSNQHGRLGFRRFLTVPSWLLLPLRLRPCNVVSSKHAVALLTPGRAAFVAGDNSFGALGLGHTRPVVGFSRIPTPVDAVALLGRGIMLLSAGRVLFAGRASPVCRALAGFEIGEVVVAPVALPLPHPVDAIVSDQDRVVCLTMGGVTLGAHECQGSAVSWAVGDRVTAARGKGGVTVTGASGQAWNGTSHGIVQSIPALEQA</sequence>
<dbReference type="EMBL" id="JAHDYR010000064">
    <property type="protein sequence ID" value="KAG9390609.1"/>
    <property type="molecule type" value="Genomic_DNA"/>
</dbReference>
<dbReference type="InterPro" id="IPR009091">
    <property type="entry name" value="RCC1/BLIP-II"/>
</dbReference>
<dbReference type="Proteomes" id="UP000717585">
    <property type="component" value="Unassembled WGS sequence"/>
</dbReference>
<evidence type="ECO:0000313" key="1">
    <source>
        <dbReference type="EMBL" id="KAG9390609.1"/>
    </source>
</evidence>
<accession>A0A8J6DXN4</accession>
<dbReference type="Gene3D" id="2.130.10.30">
    <property type="entry name" value="Regulator of chromosome condensation 1/beta-lactamase-inhibitor protein II"/>
    <property type="match status" value="1"/>
</dbReference>
<dbReference type="AlphaFoldDB" id="A0A8J6DXN4"/>
<name>A0A8J6DXN4_9EUKA</name>
<organism evidence="1 2">
    <name type="scientific">Carpediemonas membranifera</name>
    <dbReference type="NCBI Taxonomy" id="201153"/>
    <lineage>
        <taxon>Eukaryota</taxon>
        <taxon>Metamonada</taxon>
        <taxon>Carpediemonas-like organisms</taxon>
        <taxon>Carpediemonas</taxon>
    </lineage>
</organism>
<gene>
    <name evidence="1" type="ORF">J8273_7960</name>
</gene>
<reference evidence="1" key="1">
    <citation type="submission" date="2021-05" db="EMBL/GenBank/DDBJ databases">
        <title>A free-living protist that lacks canonical eukaryotic 1 DNA replication and segregation systems.</title>
        <authorList>
            <person name="Salas-Leiva D.E."/>
            <person name="Tromer E.C."/>
            <person name="Curtis B.A."/>
            <person name="Jerlstrom-Hultqvist J."/>
            <person name="Kolisko M."/>
            <person name="Yi Z."/>
            <person name="Salas-Leiva J.S."/>
            <person name="Gallot-Lavallee L."/>
            <person name="Kops G.J.P.L."/>
            <person name="Archibald J.M."/>
            <person name="Simpson A.G.B."/>
            <person name="Roger A.J."/>
        </authorList>
    </citation>
    <scope>NUCLEOTIDE SEQUENCE</scope>
    <source>
        <strain evidence="1">BICM</strain>
    </source>
</reference>
<keyword evidence="2" id="KW-1185">Reference proteome</keyword>
<dbReference type="SUPFAM" id="SSF50985">
    <property type="entry name" value="RCC1/BLIP-II"/>
    <property type="match status" value="1"/>
</dbReference>
<evidence type="ECO:0000313" key="2">
    <source>
        <dbReference type="Proteomes" id="UP000717585"/>
    </source>
</evidence>
<protein>
    <submittedName>
        <fullName evidence="1">Uncharacterized protein</fullName>
    </submittedName>
</protein>
<proteinExistence type="predicted"/>
<dbReference type="OrthoDB" id="70707at2759"/>